<evidence type="ECO:0000313" key="2">
    <source>
        <dbReference type="EMBL" id="BAN64882.1"/>
    </source>
</evidence>
<reference evidence="4" key="4">
    <citation type="journal article" date="2020" name="Data Brief">
        <title>Transcriptome dataset of Babesia bovis life stages within vertebrate and invertebrate hosts.</title>
        <authorList>
            <person name="Ueti M.W."/>
            <person name="Johnson W.C."/>
            <person name="Kappmeyer L.S."/>
            <person name="Herndon D.R."/>
            <person name="Mousel M.R."/>
            <person name="Reif K.E."/>
            <person name="Taus N.S."/>
            <person name="Ifeonu O.O."/>
            <person name="Silva J.C."/>
            <person name="Suarez C.E."/>
            <person name="Brayton K.A."/>
        </authorList>
    </citation>
    <scope>NUCLEOTIDE SEQUENCE [LARGE SCALE GENOMIC DNA]</scope>
</reference>
<gene>
    <name evidence="2 3" type="ORF">BBOV_II006300</name>
</gene>
<dbReference type="RefSeq" id="XP_001610148.1">
    <property type="nucleotide sequence ID" value="XM_001610098.1"/>
</dbReference>
<reference evidence="3" key="2">
    <citation type="submission" date="2007-08" db="EMBL/GenBank/DDBJ databases">
        <authorList>
            <person name="Nene V."/>
        </authorList>
    </citation>
    <scope>NUCLEOTIDE SEQUENCE</scope>
    <source>
        <strain evidence="3">T2Bo</strain>
    </source>
</reference>
<dbReference type="GO" id="GO:0005737">
    <property type="term" value="C:cytoplasm"/>
    <property type="evidence" value="ECO:0007669"/>
    <property type="project" value="TreeGrafter"/>
</dbReference>
<dbReference type="PANTHER" id="PTHR16487:SF0">
    <property type="entry name" value="PROTEIN PHOSPHATASE 4 REGULATORY SUBUNIT 2-RELATED"/>
    <property type="match status" value="1"/>
</dbReference>
<dbReference type="GeneID" id="5478382"/>
<dbReference type="EMBL" id="AAXT01000003">
    <property type="protein sequence ID" value="EDO06580.1"/>
    <property type="molecule type" value="Genomic_DNA"/>
</dbReference>
<proteinExistence type="evidence at transcript level"/>
<dbReference type="AlphaFoldDB" id="A7AUG9"/>
<dbReference type="STRING" id="5865.A7AUG9"/>
<evidence type="ECO:0000256" key="1">
    <source>
        <dbReference type="ARBA" id="ARBA00009207"/>
    </source>
</evidence>
<reference evidence="3 4" key="1">
    <citation type="journal article" date="2007" name="PLoS Pathog.">
        <title>Genome sequence of Babesia bovis and comparative analysis of apicomplexan hemoprotozoa.</title>
        <authorList>
            <person name="Brayton K.A."/>
            <person name="Lau A.O.T."/>
            <person name="Herndon D.R."/>
            <person name="Hannick L."/>
            <person name="Kappmeyer L.S."/>
            <person name="Berens S.J."/>
            <person name="Bidwell S.L."/>
            <person name="Brown W.C."/>
            <person name="Crabtree J."/>
            <person name="Fadrosh D."/>
            <person name="Feldblum T."/>
            <person name="Forberger H.A."/>
            <person name="Haas B.J."/>
            <person name="Howell J.M."/>
            <person name="Khouri H."/>
            <person name="Koo H."/>
            <person name="Mann D.J."/>
            <person name="Norimine J."/>
            <person name="Paulsen I.T."/>
            <person name="Radune D."/>
            <person name="Ren Q."/>
            <person name="Smith R.K. Jr."/>
            <person name="Suarez C.E."/>
            <person name="White O."/>
            <person name="Wortman J.R."/>
            <person name="Knowles D.P. Jr."/>
            <person name="McElwain T.F."/>
            <person name="Nene V.M."/>
        </authorList>
    </citation>
    <scope>NUCLEOTIDE SEQUENCE [LARGE SCALE GENOMIC DNA]</scope>
    <source>
        <strain evidence="3">T2Bo</strain>
    </source>
</reference>
<dbReference type="InterPro" id="IPR015267">
    <property type="entry name" value="PPP4R2"/>
</dbReference>
<name>A7AUG9_BABBO</name>
<dbReference type="EMBL" id="AK441088">
    <property type="protein sequence ID" value="BAN64882.1"/>
    <property type="molecule type" value="mRNA"/>
</dbReference>
<protein>
    <submittedName>
        <fullName evidence="3">Uncharacterized protein</fullName>
    </submittedName>
</protein>
<dbReference type="eggNOG" id="ENOG502TNAI">
    <property type="taxonomic scope" value="Eukaryota"/>
</dbReference>
<sequence length="239" mass="27512">MLKLESLLWKAVPRDEELEKLQGDLKGGPKETSGELYRRIVERTADAVCQADVLDSPVELNTESVLMLEDIAATGTCRYPWPVVKVLLLVVWSRLFDQIYEQEKQCSTDSMDSMDYAEERRSLLATLNKFECEPLTLQRLCEIPINQPYKRVDNLMHAYRRVLLVRQMLPEEIERSDGVHKDTGVEMEAILEKVATSGASWTKALDNPERRAWDEDSWMGLWEDTDNPKLGPLKRSLEV</sequence>
<dbReference type="VEuPathDB" id="PiroplasmaDB:BBOV_II006300"/>
<dbReference type="GO" id="GO:0005634">
    <property type="term" value="C:nucleus"/>
    <property type="evidence" value="ECO:0007669"/>
    <property type="project" value="TreeGrafter"/>
</dbReference>
<reference evidence="4" key="5">
    <citation type="journal article" date="2021" name="Int. J. Parasitol.">
        <title>Comparative analysis of gene expression between Babesia bovis blood stages and kinetes allowed by improved genome annotation.</title>
        <authorList>
            <person name="Ueti M.W."/>
            <person name="Johnson W.C."/>
            <person name="Kappmeyer L.S."/>
            <person name="Herndon D.R."/>
            <person name="Mousel M.R."/>
            <person name="Reif K.E."/>
            <person name="Taus N.S."/>
            <person name="Ifeonu O.O."/>
            <person name="Silva J.C."/>
            <person name="Suarez C.E."/>
            <person name="Brayton K.A."/>
        </authorList>
    </citation>
    <scope>NUCLEOTIDE SEQUENCE [LARGE SCALE GENOMIC DNA]</scope>
</reference>
<organism evidence="3 4">
    <name type="scientific">Babesia bovis</name>
    <dbReference type="NCBI Taxonomy" id="5865"/>
    <lineage>
        <taxon>Eukaryota</taxon>
        <taxon>Sar</taxon>
        <taxon>Alveolata</taxon>
        <taxon>Apicomplexa</taxon>
        <taxon>Aconoidasida</taxon>
        <taxon>Piroplasmida</taxon>
        <taxon>Babesiidae</taxon>
        <taxon>Babesia</taxon>
    </lineage>
</organism>
<dbReference type="OMA" id="MNSSKVC"/>
<evidence type="ECO:0000313" key="4">
    <source>
        <dbReference type="Proteomes" id="UP000002173"/>
    </source>
</evidence>
<dbReference type="Proteomes" id="UP000002173">
    <property type="component" value="Unassembled WGS sequence"/>
</dbReference>
<dbReference type="GO" id="GO:0030289">
    <property type="term" value="C:protein phosphatase 4 complex"/>
    <property type="evidence" value="ECO:0007669"/>
    <property type="project" value="InterPro"/>
</dbReference>
<dbReference type="GO" id="GO:0019888">
    <property type="term" value="F:protein phosphatase regulator activity"/>
    <property type="evidence" value="ECO:0007669"/>
    <property type="project" value="InterPro"/>
</dbReference>
<dbReference type="KEGG" id="bbo:BBOV_II006300"/>
<reference evidence="2" key="3">
    <citation type="journal article" date="2014" name="BMC Genomics">
        <title>The Babesia bovis gene and promoter model: an update from full-length EST analysis.</title>
        <authorList>
            <person name="Yamagishi J."/>
            <person name="Wakaguri H."/>
            <person name="Yokoyama N."/>
            <person name="Yamashita R."/>
            <person name="Suzuki Y."/>
            <person name="Xuan X."/>
            <person name="Igarashi I."/>
        </authorList>
    </citation>
    <scope>NUCLEOTIDE SEQUENCE</scope>
    <source>
        <strain evidence="2">Texas</strain>
    </source>
</reference>
<evidence type="ECO:0000313" key="3">
    <source>
        <dbReference type="EMBL" id="EDO06580.1"/>
    </source>
</evidence>
<accession>A7AUG9</accession>
<dbReference type="PANTHER" id="PTHR16487">
    <property type="entry name" value="PPP4R2-RELATED PROTEIN"/>
    <property type="match status" value="1"/>
</dbReference>
<keyword evidence="4" id="KW-1185">Reference proteome</keyword>
<comment type="similarity">
    <text evidence="1">Belongs to the PPP4R2 family.</text>
</comment>